<organism evidence="2">
    <name type="scientific">Sporolactobacillus sp. Y61</name>
    <dbReference type="NCBI Taxonomy" id="3160863"/>
    <lineage>
        <taxon>Bacteria</taxon>
        <taxon>Bacillati</taxon>
        <taxon>Bacillota</taxon>
        <taxon>Bacilli</taxon>
        <taxon>Bacillales</taxon>
        <taxon>Sporolactobacillaceae</taxon>
        <taxon>Sporolactobacillus</taxon>
    </lineage>
</organism>
<sequence length="282" mass="32039">MINSTDHPDTSQQKEEASSSPYMPVQDYIGQGYSFKNGEEEDAFAKTHKNEIVEQVDRFFKEKYQLEVTTHHLVGAKNAVVAFVESRGEPHFHTSVIVPVDLEHQQVTSDVWAYEGKVEGAIMTGLYVMAYEKEFKRLDQFVQSVAEKYPVTGMREEAVTFKDSGYSTPYYYMSAFHDAFLEAYEAYMNDHQISNESLRKLIKKVPFNPDNLGIGLTFYMGKKQVSDKQMADKIIDAFKKFKGVAPASYAIFINSNEIRKTTGMARNKVGTIVGKTDIIKKP</sequence>
<evidence type="ECO:0000313" key="2">
    <source>
        <dbReference type="EMBL" id="XCJ18025.1"/>
    </source>
</evidence>
<dbReference type="RefSeq" id="WP_353949109.1">
    <property type="nucleotide sequence ID" value="NZ_CP159510.1"/>
</dbReference>
<feature type="region of interest" description="Disordered" evidence="1">
    <location>
        <begin position="1"/>
        <end position="24"/>
    </location>
</feature>
<protein>
    <submittedName>
        <fullName evidence="2">DUF1672 family protein</fullName>
    </submittedName>
</protein>
<reference evidence="2" key="1">
    <citation type="submission" date="2024-06" db="EMBL/GenBank/DDBJ databases">
        <authorList>
            <person name="Fan A."/>
            <person name="Zhang F.Y."/>
            <person name="Zhang L."/>
        </authorList>
    </citation>
    <scope>NUCLEOTIDE SEQUENCE</scope>
    <source>
        <strain evidence="2">Y61</strain>
    </source>
</reference>
<dbReference type="InterPro" id="IPR012873">
    <property type="entry name" value="DUF1672"/>
</dbReference>
<gene>
    <name evidence="2" type="ORF">ABNN70_06075</name>
</gene>
<dbReference type="Pfam" id="PF07901">
    <property type="entry name" value="DUF1672"/>
    <property type="match status" value="1"/>
</dbReference>
<name>A0AAU8IHK8_9BACL</name>
<proteinExistence type="predicted"/>
<feature type="compositionally biased region" description="Basic and acidic residues" evidence="1">
    <location>
        <begin position="1"/>
        <end position="17"/>
    </location>
</feature>
<dbReference type="AlphaFoldDB" id="A0AAU8IHK8"/>
<accession>A0AAU8IHK8</accession>
<dbReference type="EMBL" id="CP159510">
    <property type="protein sequence ID" value="XCJ18025.1"/>
    <property type="molecule type" value="Genomic_DNA"/>
</dbReference>
<evidence type="ECO:0000256" key="1">
    <source>
        <dbReference type="SAM" id="MobiDB-lite"/>
    </source>
</evidence>